<dbReference type="GO" id="GO:0005765">
    <property type="term" value="C:lysosomal membrane"/>
    <property type="evidence" value="ECO:0007669"/>
    <property type="project" value="UniProtKB-SubCell"/>
</dbReference>
<dbReference type="OrthoDB" id="19830at2759"/>
<evidence type="ECO:0000256" key="4">
    <source>
        <dbReference type="ARBA" id="ARBA00023228"/>
    </source>
</evidence>
<name>A0A152A8Y7_TIELA</name>
<comment type="similarity">
    <text evidence="2">Belongs to the BORCS8 family.</text>
</comment>
<protein>
    <submittedName>
        <fullName evidence="6">Uncharacterized protein</fullName>
    </submittedName>
</protein>
<dbReference type="InParanoid" id="A0A152A8Y7"/>
<dbReference type="InterPro" id="IPR019320">
    <property type="entry name" value="BORCS8"/>
</dbReference>
<sequence length="262" mass="29467">MNQHQPFITHQQPLSQQHQLTLDITTADTIFRTNKKISDYFHQLANEPTIGLYHVQDHIRRNVPKNVTNKREIANLTARVEEKSLDIEYSKKTVESIKEITTFDNILALLDRTMDKTNKLLNNKSIQFINSTHSLPSSSKTFQSFKTLDPNIIEQQHKSKLNSSTNSSSLSNSTSSLSNSANDIPTTTTTTSTSTAIVTETPLTTDDTTYQSFESLNLTSPQISSTPTKPKKSKNVNKKPKQPKKDTTSSVNNSIEIQPKQF</sequence>
<reference evidence="6 7" key="1">
    <citation type="submission" date="2015-12" db="EMBL/GenBank/DDBJ databases">
        <title>Dictyostelia acquired genes for synthesis and detection of signals that induce cell-type specialization by lateral gene transfer from prokaryotes.</title>
        <authorList>
            <person name="Gloeckner G."/>
            <person name="Schaap P."/>
        </authorList>
    </citation>
    <scope>NUCLEOTIDE SEQUENCE [LARGE SCALE GENOMIC DNA]</scope>
    <source>
        <strain evidence="6 7">TK</strain>
    </source>
</reference>
<organism evidence="6 7">
    <name type="scientific">Tieghemostelium lacteum</name>
    <name type="common">Slime mold</name>
    <name type="synonym">Dictyostelium lacteum</name>
    <dbReference type="NCBI Taxonomy" id="361077"/>
    <lineage>
        <taxon>Eukaryota</taxon>
        <taxon>Amoebozoa</taxon>
        <taxon>Evosea</taxon>
        <taxon>Eumycetozoa</taxon>
        <taxon>Dictyostelia</taxon>
        <taxon>Dictyosteliales</taxon>
        <taxon>Raperosteliaceae</taxon>
        <taxon>Tieghemostelium</taxon>
    </lineage>
</organism>
<evidence type="ECO:0000256" key="3">
    <source>
        <dbReference type="ARBA" id="ARBA00023136"/>
    </source>
</evidence>
<comment type="subcellular location">
    <subcellularLocation>
        <location evidence="1">Lysosome membrane</location>
    </subcellularLocation>
</comment>
<comment type="caution">
    <text evidence="6">The sequence shown here is derived from an EMBL/GenBank/DDBJ whole genome shotgun (WGS) entry which is preliminary data.</text>
</comment>
<dbReference type="PANTHER" id="PTHR21146:SF0">
    <property type="entry name" value="BLOC-1-RELATED COMPLEX SUBUNIT 8"/>
    <property type="match status" value="1"/>
</dbReference>
<evidence type="ECO:0000313" key="7">
    <source>
        <dbReference type="Proteomes" id="UP000076078"/>
    </source>
</evidence>
<dbReference type="OMA" id="HQPFITH"/>
<feature type="compositionally biased region" description="Basic residues" evidence="5">
    <location>
        <begin position="229"/>
        <end position="242"/>
    </location>
</feature>
<dbReference type="Proteomes" id="UP000076078">
    <property type="component" value="Unassembled WGS sequence"/>
</dbReference>
<feature type="region of interest" description="Disordered" evidence="5">
    <location>
        <begin position="157"/>
        <end position="203"/>
    </location>
</feature>
<dbReference type="GO" id="GO:0099078">
    <property type="term" value="C:BORC complex"/>
    <property type="evidence" value="ECO:0007669"/>
    <property type="project" value="TreeGrafter"/>
</dbReference>
<feature type="compositionally biased region" description="Low complexity" evidence="5">
    <location>
        <begin position="161"/>
        <end position="203"/>
    </location>
</feature>
<keyword evidence="4" id="KW-0458">Lysosome</keyword>
<evidence type="ECO:0000256" key="2">
    <source>
        <dbReference type="ARBA" id="ARBA00010463"/>
    </source>
</evidence>
<feature type="region of interest" description="Disordered" evidence="5">
    <location>
        <begin position="215"/>
        <end position="262"/>
    </location>
</feature>
<keyword evidence="3" id="KW-0472">Membrane</keyword>
<gene>
    <name evidence="6" type="ORF">DLAC_00145</name>
</gene>
<feature type="compositionally biased region" description="Polar residues" evidence="5">
    <location>
        <begin position="251"/>
        <end position="262"/>
    </location>
</feature>
<dbReference type="Pfam" id="PF10167">
    <property type="entry name" value="BORCS8"/>
    <property type="match status" value="1"/>
</dbReference>
<dbReference type="PANTHER" id="PTHR21146">
    <property type="entry name" value="MEF2B PROTEIN"/>
    <property type="match status" value="1"/>
</dbReference>
<dbReference type="STRING" id="361077.A0A152A8Y7"/>
<accession>A0A152A8Y7</accession>
<evidence type="ECO:0000313" key="6">
    <source>
        <dbReference type="EMBL" id="KYR02686.1"/>
    </source>
</evidence>
<evidence type="ECO:0000256" key="5">
    <source>
        <dbReference type="SAM" id="MobiDB-lite"/>
    </source>
</evidence>
<keyword evidence="7" id="KW-1185">Reference proteome</keyword>
<evidence type="ECO:0000256" key="1">
    <source>
        <dbReference type="ARBA" id="ARBA00004656"/>
    </source>
</evidence>
<dbReference type="AlphaFoldDB" id="A0A152A8Y7"/>
<proteinExistence type="inferred from homology"/>
<feature type="compositionally biased region" description="Low complexity" evidence="5">
    <location>
        <begin position="219"/>
        <end position="228"/>
    </location>
</feature>
<dbReference type="EMBL" id="LODT01000001">
    <property type="protein sequence ID" value="KYR02686.1"/>
    <property type="molecule type" value="Genomic_DNA"/>
</dbReference>